<dbReference type="RefSeq" id="WP_211927782.1">
    <property type="nucleotide sequence ID" value="NZ_JAGQFT020000008.1"/>
</dbReference>
<reference evidence="3" key="2">
    <citation type="submission" date="2021-04" db="EMBL/GenBank/DDBJ databases">
        <authorList>
            <person name="Karlyshev A.V."/>
        </authorList>
    </citation>
    <scope>NUCLEOTIDE SEQUENCE</scope>
    <source>
        <strain evidence="3">LMG 29479</strain>
    </source>
</reference>
<dbReference type="AlphaFoldDB" id="A0A8J7VY22"/>
<proteinExistence type="predicted"/>
<evidence type="ECO:0000313" key="5">
    <source>
        <dbReference type="Proteomes" id="UP000675747"/>
    </source>
</evidence>
<dbReference type="EMBL" id="JAGQFT010000196">
    <property type="protein sequence ID" value="MBR0563894.1"/>
    <property type="molecule type" value="Genomic_DNA"/>
</dbReference>
<evidence type="ECO:0000256" key="2">
    <source>
        <dbReference type="SAM" id="SignalP"/>
    </source>
</evidence>
<comment type="caution">
    <text evidence="3">The sequence shown here is derived from an EMBL/GenBank/DDBJ whole genome shotgun (WGS) entry which is preliminary data.</text>
</comment>
<evidence type="ECO:0000313" key="3">
    <source>
        <dbReference type="EMBL" id="MBR0563894.1"/>
    </source>
</evidence>
<dbReference type="Proteomes" id="UP000675747">
    <property type="component" value="Unassembled WGS sequence"/>
</dbReference>
<evidence type="ECO:0000313" key="4">
    <source>
        <dbReference type="EMBL" id="MBS7458025.1"/>
    </source>
</evidence>
<name>A0A8J7VY22_9GAMM</name>
<accession>A0A8J7VY22</accession>
<evidence type="ECO:0008006" key="6">
    <source>
        <dbReference type="Google" id="ProtNLM"/>
    </source>
</evidence>
<reference evidence="4 5" key="1">
    <citation type="journal article" date="2021" name="Microbiol. Resour. Announc.">
        <title>Draft Genome Sequence of Coralloluteibacterium stylophorae LMG 29479T.</title>
        <authorList>
            <person name="Karlyshev A.V."/>
            <person name="Kudryashova E.B."/>
            <person name="Ariskina E.V."/>
            <person name="Conroy A.P."/>
            <person name="Abidueva E.Y."/>
        </authorList>
    </citation>
    <scope>NUCLEOTIDE SEQUENCE [LARGE SCALE GENOMIC DNA]</scope>
    <source>
        <strain evidence="4 5">LMG 29479</strain>
    </source>
</reference>
<protein>
    <recommendedName>
        <fullName evidence="6">DUF3887 domain-containing protein</fullName>
    </recommendedName>
</protein>
<dbReference type="Gene3D" id="3.10.450.590">
    <property type="match status" value="1"/>
</dbReference>
<keyword evidence="5" id="KW-1185">Reference proteome</keyword>
<gene>
    <name evidence="4" type="ORF">KB893_012875</name>
    <name evidence="3" type="ORF">KB893_15450</name>
</gene>
<feature type="compositionally biased region" description="Pro residues" evidence="1">
    <location>
        <begin position="153"/>
        <end position="175"/>
    </location>
</feature>
<feature type="region of interest" description="Disordered" evidence="1">
    <location>
        <begin position="146"/>
        <end position="175"/>
    </location>
</feature>
<keyword evidence="2" id="KW-0732">Signal</keyword>
<sequence length="175" mass="18599">MRPTVPFRLLSLAVLAAAAFAVQAQQSAPAQPSARQGEPRVQGTLDPQTLSEGRALTQQFAGGDLDALYARFDPSMTANLSRDQLGALRAQVREQLGPEVAVIGEKTATQQDARIYVRVSRYEKAQAPAETAWAVRPDGQISGFYIRPAQPIDAPPAPPQAPQPPAAPAAPRPQG</sequence>
<organism evidence="3">
    <name type="scientific">Coralloluteibacterium stylophorae</name>
    <dbReference type="NCBI Taxonomy" id="1776034"/>
    <lineage>
        <taxon>Bacteria</taxon>
        <taxon>Pseudomonadati</taxon>
        <taxon>Pseudomonadota</taxon>
        <taxon>Gammaproteobacteria</taxon>
        <taxon>Lysobacterales</taxon>
        <taxon>Lysobacteraceae</taxon>
        <taxon>Coralloluteibacterium</taxon>
    </lineage>
</organism>
<evidence type="ECO:0000256" key="1">
    <source>
        <dbReference type="SAM" id="MobiDB-lite"/>
    </source>
</evidence>
<feature type="chain" id="PRO_5042774322" description="DUF3887 domain-containing protein" evidence="2">
    <location>
        <begin position="25"/>
        <end position="175"/>
    </location>
</feature>
<feature type="signal peptide" evidence="2">
    <location>
        <begin position="1"/>
        <end position="24"/>
    </location>
</feature>
<dbReference type="EMBL" id="JAGQFT020000008">
    <property type="protein sequence ID" value="MBS7458025.1"/>
    <property type="molecule type" value="Genomic_DNA"/>
</dbReference>